<evidence type="ECO:0000313" key="4">
    <source>
        <dbReference type="Proteomes" id="UP000224567"/>
    </source>
</evidence>
<keyword evidence="1" id="KW-0539">Nucleus</keyword>
<accession>A0A2G2XSZ6</accession>
<dbReference type="PANTHER" id="PTHR31669:SF306">
    <property type="entry name" value="PROTEIN FAR1-RELATED SEQUENCE"/>
    <property type="match status" value="1"/>
</dbReference>
<feature type="domain" description="FAR1" evidence="2">
    <location>
        <begin position="30"/>
        <end position="106"/>
    </location>
</feature>
<keyword evidence="1" id="KW-0863">Zinc-finger</keyword>
<keyword evidence="1" id="KW-0479">Metal-binding</keyword>
<protein>
    <recommendedName>
        <fullName evidence="1">Protein FAR1-RELATED SEQUENCE</fullName>
    </recommendedName>
</protein>
<dbReference type="EMBL" id="MLFT02000001">
    <property type="protein sequence ID" value="PHT60590.1"/>
    <property type="molecule type" value="Genomic_DNA"/>
</dbReference>
<evidence type="ECO:0000259" key="2">
    <source>
        <dbReference type="Pfam" id="PF03101"/>
    </source>
</evidence>
<dbReference type="OrthoDB" id="1845384at2759"/>
<evidence type="ECO:0000313" key="3">
    <source>
        <dbReference type="EMBL" id="PHT60590.1"/>
    </source>
</evidence>
<keyword evidence="1" id="KW-0862">Zinc</keyword>
<reference evidence="3 4" key="1">
    <citation type="journal article" date="2017" name="Genome Biol.">
        <title>New reference genome sequences of hot pepper reveal the massive evolution of plant disease-resistance genes by retroduplication.</title>
        <authorList>
            <person name="Kim S."/>
            <person name="Park J."/>
            <person name="Yeom S.I."/>
            <person name="Kim Y.M."/>
            <person name="Seo E."/>
            <person name="Kim K.T."/>
            <person name="Kim M.S."/>
            <person name="Lee J.M."/>
            <person name="Cheong K."/>
            <person name="Shin H.S."/>
            <person name="Kim S.B."/>
            <person name="Han K."/>
            <person name="Lee J."/>
            <person name="Park M."/>
            <person name="Lee H.A."/>
            <person name="Lee H.Y."/>
            <person name="Lee Y."/>
            <person name="Oh S."/>
            <person name="Lee J.H."/>
            <person name="Choi E."/>
            <person name="Choi E."/>
            <person name="Lee S.E."/>
            <person name="Jeon J."/>
            <person name="Kim H."/>
            <person name="Choi G."/>
            <person name="Song H."/>
            <person name="Lee J."/>
            <person name="Lee S.C."/>
            <person name="Kwon J.K."/>
            <person name="Lee H.Y."/>
            <person name="Koo N."/>
            <person name="Hong Y."/>
            <person name="Kim R.W."/>
            <person name="Kang W.H."/>
            <person name="Huh J.H."/>
            <person name="Kang B.C."/>
            <person name="Yang T.J."/>
            <person name="Lee Y.H."/>
            <person name="Bennetzen J.L."/>
            <person name="Choi D."/>
        </authorList>
    </citation>
    <scope>NUCLEOTIDE SEQUENCE [LARGE SCALE GENOMIC DNA]</scope>
    <source>
        <strain evidence="4">cv. PBC81</strain>
    </source>
</reference>
<comment type="similarity">
    <text evidence="1">Belongs to the FHY3/FAR1 family.</text>
</comment>
<dbReference type="Proteomes" id="UP000224567">
    <property type="component" value="Unassembled WGS sequence"/>
</dbReference>
<comment type="function">
    <text evidence="1">Putative transcription activator involved in regulating light control of development.</text>
</comment>
<sequence length="292" mass="33918">MHDDSYTEEQYTTDLVEGMCFRCVKSVFTFYKEQSRLTDFGVVKKSTKKEAGQLKYVTFGCDRCQKTTARNQSKRVDCKARVNCRVMNDGSCIVTKIILEHNHELEPALPDFFPCHKKLRRTVKRSLVAYDIAGLRPSKSIRLLEVEAGGPERMRTWLTAMGEIPSTAILIDQCESIKAAIGEMLPNTIHRNDEVNHINSKKKFIVVAVVEDMKPTEESSDDVKRDTKQVFKAMAELDEQMRRSQDRLEFMIIRINATEERFKVIRKEIFDQYRKDQANFLQLKQHRHILCS</sequence>
<reference evidence="4" key="2">
    <citation type="journal article" date="2017" name="J. Anim. Genet.">
        <title>Multiple reference genome sequences of hot pepper reveal the massive evolution of plant disease resistance genes by retroduplication.</title>
        <authorList>
            <person name="Kim S."/>
            <person name="Park J."/>
            <person name="Yeom S.-I."/>
            <person name="Kim Y.-M."/>
            <person name="Seo E."/>
            <person name="Kim K.-T."/>
            <person name="Kim M.-S."/>
            <person name="Lee J.M."/>
            <person name="Cheong K."/>
            <person name="Shin H.-S."/>
            <person name="Kim S.-B."/>
            <person name="Han K."/>
            <person name="Lee J."/>
            <person name="Park M."/>
            <person name="Lee H.-A."/>
            <person name="Lee H.-Y."/>
            <person name="Lee Y."/>
            <person name="Oh S."/>
            <person name="Lee J.H."/>
            <person name="Choi E."/>
            <person name="Choi E."/>
            <person name="Lee S.E."/>
            <person name="Jeon J."/>
            <person name="Kim H."/>
            <person name="Choi G."/>
            <person name="Song H."/>
            <person name="Lee J."/>
            <person name="Lee S.-C."/>
            <person name="Kwon J.-K."/>
            <person name="Lee H.-Y."/>
            <person name="Koo N."/>
            <person name="Hong Y."/>
            <person name="Kim R.W."/>
            <person name="Kang W.-H."/>
            <person name="Huh J.H."/>
            <person name="Kang B.-C."/>
            <person name="Yang T.-J."/>
            <person name="Lee Y.-H."/>
            <person name="Bennetzen J.L."/>
            <person name="Choi D."/>
        </authorList>
    </citation>
    <scope>NUCLEOTIDE SEQUENCE [LARGE SCALE GENOMIC DNA]</scope>
    <source>
        <strain evidence="4">cv. PBC81</strain>
    </source>
</reference>
<dbReference type="GO" id="GO:0006355">
    <property type="term" value="P:regulation of DNA-templated transcription"/>
    <property type="evidence" value="ECO:0007669"/>
    <property type="project" value="UniProtKB-UniRule"/>
</dbReference>
<evidence type="ECO:0000256" key="1">
    <source>
        <dbReference type="RuleBase" id="RU367018"/>
    </source>
</evidence>
<name>A0A2G2XSZ6_CAPBA</name>
<organism evidence="3 4">
    <name type="scientific">Capsicum baccatum</name>
    <name type="common">Peruvian pepper</name>
    <dbReference type="NCBI Taxonomy" id="33114"/>
    <lineage>
        <taxon>Eukaryota</taxon>
        <taxon>Viridiplantae</taxon>
        <taxon>Streptophyta</taxon>
        <taxon>Embryophyta</taxon>
        <taxon>Tracheophyta</taxon>
        <taxon>Spermatophyta</taxon>
        <taxon>Magnoliopsida</taxon>
        <taxon>eudicotyledons</taxon>
        <taxon>Gunneridae</taxon>
        <taxon>Pentapetalae</taxon>
        <taxon>asterids</taxon>
        <taxon>lamiids</taxon>
        <taxon>Solanales</taxon>
        <taxon>Solanaceae</taxon>
        <taxon>Solanoideae</taxon>
        <taxon>Capsiceae</taxon>
        <taxon>Capsicum</taxon>
    </lineage>
</organism>
<dbReference type="InterPro" id="IPR031052">
    <property type="entry name" value="FHY3/FAR1"/>
</dbReference>
<dbReference type="AlphaFoldDB" id="A0A2G2XSZ6"/>
<dbReference type="InterPro" id="IPR004330">
    <property type="entry name" value="FAR1_DNA_bnd_dom"/>
</dbReference>
<comment type="subcellular location">
    <subcellularLocation>
        <location evidence="1">Nucleus</location>
    </subcellularLocation>
</comment>
<keyword evidence="4" id="KW-1185">Reference proteome</keyword>
<dbReference type="GO" id="GO:0008270">
    <property type="term" value="F:zinc ion binding"/>
    <property type="evidence" value="ECO:0007669"/>
    <property type="project" value="UniProtKB-UniRule"/>
</dbReference>
<dbReference type="GO" id="GO:0005634">
    <property type="term" value="C:nucleus"/>
    <property type="evidence" value="ECO:0007669"/>
    <property type="project" value="UniProtKB-SubCell"/>
</dbReference>
<gene>
    <name evidence="3" type="ORF">CQW23_02953</name>
</gene>
<proteinExistence type="inferred from homology"/>
<dbReference type="PANTHER" id="PTHR31669">
    <property type="entry name" value="PROTEIN FAR1-RELATED SEQUENCE 10-RELATED"/>
    <property type="match status" value="1"/>
</dbReference>
<dbReference type="Pfam" id="PF03101">
    <property type="entry name" value="FAR1"/>
    <property type="match status" value="1"/>
</dbReference>
<comment type="caution">
    <text evidence="3">The sequence shown here is derived from an EMBL/GenBank/DDBJ whole genome shotgun (WGS) entry which is preliminary data.</text>
</comment>